<evidence type="ECO:0000313" key="3">
    <source>
        <dbReference type="Proteomes" id="UP000005408"/>
    </source>
</evidence>
<sequence>MDGLCDNVDGSCSCKFGENTFPFCKDAYSQSNDLKDNCNESFYIAGVTIFVIITIVLGIVCLLFIRRYCYLGGIWR</sequence>
<dbReference type="AlphaFoldDB" id="A0A8W8N3P1"/>
<keyword evidence="1" id="KW-0812">Transmembrane</keyword>
<keyword evidence="3" id="KW-1185">Reference proteome</keyword>
<keyword evidence="1" id="KW-1133">Transmembrane helix</keyword>
<protein>
    <submittedName>
        <fullName evidence="2">Uncharacterized protein</fullName>
    </submittedName>
</protein>
<reference evidence="2" key="1">
    <citation type="submission" date="2022-08" db="UniProtKB">
        <authorList>
            <consortium name="EnsemblMetazoa"/>
        </authorList>
    </citation>
    <scope>IDENTIFICATION</scope>
    <source>
        <strain evidence="2">05x7-T-G4-1.051#20</strain>
    </source>
</reference>
<proteinExistence type="predicted"/>
<keyword evidence="1" id="KW-0472">Membrane</keyword>
<name>A0A8W8N3P1_MAGGI</name>
<evidence type="ECO:0000313" key="2">
    <source>
        <dbReference type="EnsemblMetazoa" id="G516.1:cds"/>
    </source>
</evidence>
<organism evidence="2 3">
    <name type="scientific">Magallana gigas</name>
    <name type="common">Pacific oyster</name>
    <name type="synonym">Crassostrea gigas</name>
    <dbReference type="NCBI Taxonomy" id="29159"/>
    <lineage>
        <taxon>Eukaryota</taxon>
        <taxon>Metazoa</taxon>
        <taxon>Spiralia</taxon>
        <taxon>Lophotrochozoa</taxon>
        <taxon>Mollusca</taxon>
        <taxon>Bivalvia</taxon>
        <taxon>Autobranchia</taxon>
        <taxon>Pteriomorphia</taxon>
        <taxon>Ostreida</taxon>
        <taxon>Ostreoidea</taxon>
        <taxon>Ostreidae</taxon>
        <taxon>Magallana</taxon>
    </lineage>
</organism>
<dbReference type="Proteomes" id="UP000005408">
    <property type="component" value="Unassembled WGS sequence"/>
</dbReference>
<feature type="transmembrane region" description="Helical" evidence="1">
    <location>
        <begin position="42"/>
        <end position="65"/>
    </location>
</feature>
<accession>A0A8W8N3P1</accession>
<dbReference type="EnsemblMetazoa" id="G516.1">
    <property type="protein sequence ID" value="G516.1:cds"/>
    <property type="gene ID" value="G516"/>
</dbReference>
<evidence type="ECO:0000256" key="1">
    <source>
        <dbReference type="SAM" id="Phobius"/>
    </source>
</evidence>